<evidence type="ECO:0000259" key="5">
    <source>
        <dbReference type="Pfam" id="PF07940"/>
    </source>
</evidence>
<accession>A0A176RVP8</accession>
<reference evidence="7 8" key="1">
    <citation type="submission" date="2016-05" db="EMBL/GenBank/DDBJ databases">
        <title>Single-cell genome of chain-forming Candidatus Thiomargarita nelsonii and comparison to other large sulfur-oxidizing bacteria.</title>
        <authorList>
            <person name="Winkel M."/>
            <person name="Salman V."/>
            <person name="Woyke T."/>
            <person name="Schulz-Vogt H."/>
            <person name="Richter M."/>
            <person name="Flood B."/>
            <person name="Bailey J."/>
            <person name="Amann R."/>
            <person name="Mussmann M."/>
        </authorList>
    </citation>
    <scope>NUCLEOTIDE SEQUENCE [LARGE SCALE GENOMIC DNA]</scope>
    <source>
        <strain evidence="7 8">THI036</strain>
    </source>
</reference>
<gene>
    <name evidence="7" type="ORF">THIOM_004507</name>
</gene>
<feature type="domain" description="Heparinase II/III-like C-terminal" evidence="5">
    <location>
        <begin position="399"/>
        <end position="519"/>
    </location>
</feature>
<evidence type="ECO:0000256" key="2">
    <source>
        <dbReference type="ARBA" id="ARBA00022729"/>
    </source>
</evidence>
<keyword evidence="2" id="KW-0732">Signal</keyword>
<dbReference type="InterPro" id="IPR012480">
    <property type="entry name" value="Hepar_II_III_C"/>
</dbReference>
<evidence type="ECO:0000313" key="8">
    <source>
        <dbReference type="Proteomes" id="UP000076962"/>
    </source>
</evidence>
<feature type="non-terminal residue" evidence="7">
    <location>
        <position position="522"/>
    </location>
</feature>
<dbReference type="InterPro" id="IPR008929">
    <property type="entry name" value="Chondroitin_lyas"/>
</dbReference>
<dbReference type="InterPro" id="IPR031680">
    <property type="entry name" value="Hepar_II_III_N"/>
</dbReference>
<name>A0A176RVP8_9GAMM</name>
<feature type="domain" description="Heparin-sulfate lyase N-terminal" evidence="6">
    <location>
        <begin position="68"/>
        <end position="326"/>
    </location>
</feature>
<organism evidence="7 8">
    <name type="scientific">Candidatus Thiomargarita nelsonii</name>
    <dbReference type="NCBI Taxonomy" id="1003181"/>
    <lineage>
        <taxon>Bacteria</taxon>
        <taxon>Pseudomonadati</taxon>
        <taxon>Pseudomonadota</taxon>
        <taxon>Gammaproteobacteria</taxon>
        <taxon>Thiotrichales</taxon>
        <taxon>Thiotrichaceae</taxon>
        <taxon>Thiomargarita</taxon>
    </lineage>
</organism>
<dbReference type="Gene3D" id="2.70.98.70">
    <property type="match status" value="1"/>
</dbReference>
<comment type="caution">
    <text evidence="7">The sequence shown here is derived from an EMBL/GenBank/DDBJ whole genome shotgun (WGS) entry which is preliminary data.</text>
</comment>
<dbReference type="Gene3D" id="1.50.10.100">
    <property type="entry name" value="Chondroitin AC/alginate lyase"/>
    <property type="match status" value="1"/>
</dbReference>
<sequence length="522" mass="60109">MSEMFSGITANYLQHRFDLLGSGWVQVKHGMSCRGLEGYRYEMGNSTPTVNAANLAESKRILALIDNDYTLIDWHLDFKSGYRWSEATWYQDITYGHKLGVDVKVPWELARMQHLPQLAFQYALTDKDQIYPREFRNQVLDFMATNPPRFGVNWCCTMDVGIRVANWLVAYDLFCAYGAEFDETFLKLFKRSVYEHGRHIINNLEWYPDLRSNHYLSDIIGLLYVAAYLPATSEVDAWLAFAVDEVIKEVKTQFHPDGSNFEASTSYHRLSGELVIYATLLILSLPKSLPKFPDWYIKRLQKIAEFTMDITRPDGLIPQIGDNDSGRFLKLFPVYKKLTVAEAKARYLYWMEEGLDHRHLVAAINALFEREDLTKFAGTASIESNVLKPKQSFKVLKRQENHYPDFGLFIYKTQRIYLIVRCGSVGQNGNGGHAHNDQLSFELCVDGVPFIVDPGTYIYTPLPKRRNAFRATASHNTLIVEGKEQNQLEETQLFALPDKAYAKVTEQSEYKIKMEHRGFGKV</sequence>
<dbReference type="GO" id="GO:0042597">
    <property type="term" value="C:periplasmic space"/>
    <property type="evidence" value="ECO:0007669"/>
    <property type="project" value="UniProtKB-SubCell"/>
</dbReference>
<keyword evidence="3" id="KW-0574">Periplasm</keyword>
<dbReference type="PANTHER" id="PTHR39210">
    <property type="entry name" value="HEPARIN-SULFATE LYASE"/>
    <property type="match status" value="1"/>
</dbReference>
<dbReference type="GO" id="GO:0016829">
    <property type="term" value="F:lyase activity"/>
    <property type="evidence" value="ECO:0007669"/>
    <property type="project" value="UniProtKB-KW"/>
</dbReference>
<comment type="subcellular location">
    <subcellularLocation>
        <location evidence="1">Periplasm</location>
    </subcellularLocation>
</comment>
<evidence type="ECO:0000256" key="3">
    <source>
        <dbReference type="ARBA" id="ARBA00022764"/>
    </source>
</evidence>
<evidence type="ECO:0000256" key="4">
    <source>
        <dbReference type="ARBA" id="ARBA00023239"/>
    </source>
</evidence>
<keyword evidence="4" id="KW-0456">Lyase</keyword>
<dbReference type="Proteomes" id="UP000076962">
    <property type="component" value="Unassembled WGS sequence"/>
</dbReference>
<dbReference type="SUPFAM" id="SSF48230">
    <property type="entry name" value="Chondroitin AC/alginate lyase"/>
    <property type="match status" value="1"/>
</dbReference>
<keyword evidence="8" id="KW-1185">Reference proteome</keyword>
<dbReference type="EMBL" id="LUTY01002648">
    <property type="protein sequence ID" value="OAD19831.1"/>
    <property type="molecule type" value="Genomic_DNA"/>
</dbReference>
<proteinExistence type="predicted"/>
<dbReference type="PANTHER" id="PTHR39210:SF1">
    <property type="entry name" value="HEPARIN-SULFATE LYASE"/>
    <property type="match status" value="1"/>
</dbReference>
<dbReference type="Pfam" id="PF16889">
    <property type="entry name" value="Hepar_II_III_N"/>
    <property type="match status" value="1"/>
</dbReference>
<dbReference type="AlphaFoldDB" id="A0A176RVP8"/>
<dbReference type="Pfam" id="PF07940">
    <property type="entry name" value="Hepar_II_III_C"/>
    <property type="match status" value="1"/>
</dbReference>
<protein>
    <submittedName>
        <fullName evidence="7">Heparinase II/III family protein</fullName>
    </submittedName>
</protein>
<evidence type="ECO:0000313" key="7">
    <source>
        <dbReference type="EMBL" id="OAD19831.1"/>
    </source>
</evidence>
<evidence type="ECO:0000256" key="1">
    <source>
        <dbReference type="ARBA" id="ARBA00004418"/>
    </source>
</evidence>
<evidence type="ECO:0000259" key="6">
    <source>
        <dbReference type="Pfam" id="PF16889"/>
    </source>
</evidence>